<dbReference type="Gene3D" id="3.40.50.1100">
    <property type="match status" value="1"/>
</dbReference>
<sequence>MSKIYDNILDTIGNTPLVRLNGLTEGLQAEVLVKIESFNPANS</sequence>
<protein>
    <submittedName>
        <fullName evidence="1">Cysteine synthase A</fullName>
    </submittedName>
</protein>
<reference evidence="1 2" key="1">
    <citation type="journal article" date="2020" name="Biotechnol. Biofuels">
        <title>New insights from the biogas microbiome by comprehensive genome-resolved metagenomics of nearly 1600 species originating from multiple anaerobic digesters.</title>
        <authorList>
            <person name="Campanaro S."/>
            <person name="Treu L."/>
            <person name="Rodriguez-R L.M."/>
            <person name="Kovalovszki A."/>
            <person name="Ziels R.M."/>
            <person name="Maus I."/>
            <person name="Zhu X."/>
            <person name="Kougias P.G."/>
            <person name="Basile A."/>
            <person name="Luo G."/>
            <person name="Schluter A."/>
            <person name="Konstantinidis K.T."/>
            <person name="Angelidaki I."/>
        </authorList>
    </citation>
    <scope>NUCLEOTIDE SEQUENCE [LARGE SCALE GENOMIC DNA]</scope>
    <source>
        <strain evidence="1">AS23ysBPME_344</strain>
    </source>
</reference>
<organism evidence="1 2">
    <name type="scientific">Corynebacterium pollutisoli</name>
    <dbReference type="NCBI Taxonomy" id="1610489"/>
    <lineage>
        <taxon>Bacteria</taxon>
        <taxon>Bacillati</taxon>
        <taxon>Actinomycetota</taxon>
        <taxon>Actinomycetes</taxon>
        <taxon>Mycobacteriales</taxon>
        <taxon>Corynebacteriaceae</taxon>
        <taxon>Corynebacterium</taxon>
    </lineage>
</organism>
<gene>
    <name evidence="1" type="ORF">GX356_08230</name>
</gene>
<dbReference type="GO" id="GO:1901605">
    <property type="term" value="P:alpha-amino acid metabolic process"/>
    <property type="evidence" value="ECO:0007669"/>
    <property type="project" value="UniProtKB-ARBA"/>
</dbReference>
<dbReference type="SUPFAM" id="SSF53686">
    <property type="entry name" value="Tryptophan synthase beta subunit-like PLP-dependent enzymes"/>
    <property type="match status" value="1"/>
</dbReference>
<accession>A0A7X8MWB8</accession>
<dbReference type="EMBL" id="JAAYSN010000220">
    <property type="protein sequence ID" value="NLP39686.1"/>
    <property type="molecule type" value="Genomic_DNA"/>
</dbReference>
<name>A0A7X8MWB8_9CORY</name>
<comment type="caution">
    <text evidence="1">The sequence shown here is derived from an EMBL/GenBank/DDBJ whole genome shotgun (WGS) entry which is preliminary data.</text>
</comment>
<evidence type="ECO:0000313" key="2">
    <source>
        <dbReference type="Proteomes" id="UP000568696"/>
    </source>
</evidence>
<dbReference type="Proteomes" id="UP000568696">
    <property type="component" value="Unassembled WGS sequence"/>
</dbReference>
<proteinExistence type="predicted"/>
<dbReference type="InterPro" id="IPR036052">
    <property type="entry name" value="TrpB-like_PALP_sf"/>
</dbReference>
<dbReference type="AlphaFoldDB" id="A0A7X8MWB8"/>
<feature type="non-terminal residue" evidence="1">
    <location>
        <position position="43"/>
    </location>
</feature>
<evidence type="ECO:0000313" key="1">
    <source>
        <dbReference type="EMBL" id="NLP39686.1"/>
    </source>
</evidence>